<dbReference type="AlphaFoldDB" id="A0AAW0SW89"/>
<organism evidence="3 4">
    <name type="scientific">Scylla paramamosain</name>
    <name type="common">Mud crab</name>
    <dbReference type="NCBI Taxonomy" id="85552"/>
    <lineage>
        <taxon>Eukaryota</taxon>
        <taxon>Metazoa</taxon>
        <taxon>Ecdysozoa</taxon>
        <taxon>Arthropoda</taxon>
        <taxon>Crustacea</taxon>
        <taxon>Multicrustacea</taxon>
        <taxon>Malacostraca</taxon>
        <taxon>Eumalacostraca</taxon>
        <taxon>Eucarida</taxon>
        <taxon>Decapoda</taxon>
        <taxon>Pleocyemata</taxon>
        <taxon>Brachyura</taxon>
        <taxon>Eubrachyura</taxon>
        <taxon>Portunoidea</taxon>
        <taxon>Portunidae</taxon>
        <taxon>Portuninae</taxon>
        <taxon>Scylla</taxon>
    </lineage>
</organism>
<feature type="compositionally biased region" description="Basic and acidic residues" evidence="1">
    <location>
        <begin position="320"/>
        <end position="340"/>
    </location>
</feature>
<evidence type="ECO:0000313" key="4">
    <source>
        <dbReference type="Proteomes" id="UP001487740"/>
    </source>
</evidence>
<feature type="signal peptide" evidence="2">
    <location>
        <begin position="1"/>
        <end position="20"/>
    </location>
</feature>
<feature type="compositionally biased region" description="Basic and acidic residues" evidence="1">
    <location>
        <begin position="725"/>
        <end position="736"/>
    </location>
</feature>
<feature type="compositionally biased region" description="Basic and acidic residues" evidence="1">
    <location>
        <begin position="279"/>
        <end position="289"/>
    </location>
</feature>
<protein>
    <submittedName>
        <fullName evidence="3">Uncharacterized protein</fullName>
    </submittedName>
</protein>
<sequence length="736" mass="81960">MAGLRLIVLMVAAAWMCVKANDVYITHLMAFGSTSPEYIELEATLKSLTNATEPGKYLHNKLRISTCPKWQCSDGLEPRKFSSECFNYRMYVTCHREPQHACLRDTCPENMCILGYLHRESCDCAQSGGKHNNITWTFLNNTMEICHNEPIPSYNEAKELPDNIVDVVTIHIPMCKKKIPIQVCRPRECDQNHKTFNFPTDTLKREHIGGVTLLWQDEKCECKRGDQNFDRNVESFTVLVQSSGHEKNVTLKEVRELLMKEIRCPEDGRETTGTQQTEVQERKEDDVKTGDTLNTGQSETPTNETQTPTYTNQTNRAATKKVEDETKTTQDERINTDRGETTTNESQDEKIKGETDLVGTFFSTPELSSSSALKIPLTLIAVVTTITAVVESHSAITHVSVTPTGSGFFIGELSFPQLLAMGLVFLKIVVLNSVGVLPVKIDLKYAWDALVYVVQGRGMSWWGPESGGGVGEDVDEDMEEEKELLAKAVVILYGNGVLPVEIDLGEKFFGDYNNEEYIDLERNGGGDGGGDYYYYYYYYGYEGRDFDTTGHKLKVGPSFLLDCPLQFVCEVDEWAHRDHDGLLENLLALWFRNPKKRWRRPEAAAFSGVGILQGDAPVPLRRAGRGGLQDTRGRRDPAGLTSSSLPRRSTLCLALRGRCCHSLLPMSCQLAPADRAAISWTPRGDGATCAGGASAWGSAVDSVMQARVTPVLSQPLPAPRPSPVQDRDRLPLPRTC</sequence>
<evidence type="ECO:0000313" key="3">
    <source>
        <dbReference type="EMBL" id="KAK8379179.1"/>
    </source>
</evidence>
<evidence type="ECO:0000256" key="1">
    <source>
        <dbReference type="SAM" id="MobiDB-lite"/>
    </source>
</evidence>
<accession>A0AAW0SW89</accession>
<gene>
    <name evidence="3" type="ORF">O3P69_019195</name>
</gene>
<keyword evidence="4" id="KW-1185">Reference proteome</keyword>
<dbReference type="Proteomes" id="UP001487740">
    <property type="component" value="Unassembled WGS sequence"/>
</dbReference>
<proteinExistence type="predicted"/>
<name>A0AAW0SW89_SCYPA</name>
<reference evidence="3 4" key="1">
    <citation type="submission" date="2023-03" db="EMBL/GenBank/DDBJ databases">
        <title>High-quality genome of Scylla paramamosain provides insights in environmental adaptation.</title>
        <authorList>
            <person name="Zhang L."/>
        </authorList>
    </citation>
    <scope>NUCLEOTIDE SEQUENCE [LARGE SCALE GENOMIC DNA]</scope>
    <source>
        <strain evidence="3">LZ_2023a</strain>
        <tissue evidence="3">Muscle</tissue>
    </source>
</reference>
<evidence type="ECO:0000256" key="2">
    <source>
        <dbReference type="SAM" id="SignalP"/>
    </source>
</evidence>
<keyword evidence="2" id="KW-0732">Signal</keyword>
<feature type="chain" id="PRO_5043665206" evidence="2">
    <location>
        <begin position="21"/>
        <end position="736"/>
    </location>
</feature>
<feature type="region of interest" description="Disordered" evidence="1">
    <location>
        <begin position="622"/>
        <end position="643"/>
    </location>
</feature>
<feature type="region of interest" description="Disordered" evidence="1">
    <location>
        <begin position="713"/>
        <end position="736"/>
    </location>
</feature>
<dbReference type="EMBL" id="JARAKH010000043">
    <property type="protein sequence ID" value="KAK8379179.1"/>
    <property type="molecule type" value="Genomic_DNA"/>
</dbReference>
<comment type="caution">
    <text evidence="3">The sequence shown here is derived from an EMBL/GenBank/DDBJ whole genome shotgun (WGS) entry which is preliminary data.</text>
</comment>
<feature type="region of interest" description="Disordered" evidence="1">
    <location>
        <begin position="265"/>
        <end position="349"/>
    </location>
</feature>
<feature type="compositionally biased region" description="Low complexity" evidence="1">
    <location>
        <begin position="299"/>
        <end position="314"/>
    </location>
</feature>